<evidence type="ECO:0000313" key="2">
    <source>
        <dbReference type="Proteomes" id="UP001233360"/>
    </source>
</evidence>
<protein>
    <submittedName>
        <fullName evidence="1">Metal-dependent HD superfamily phosphohydrolase</fullName>
    </submittedName>
</protein>
<evidence type="ECO:0000313" key="1">
    <source>
        <dbReference type="EMBL" id="MDQ1210560.1"/>
    </source>
</evidence>
<proteinExistence type="predicted"/>
<reference evidence="1 2" key="1">
    <citation type="submission" date="2023-07" db="EMBL/GenBank/DDBJ databases">
        <title>Functional and genomic diversity of the sorghum phyllosphere microbiome.</title>
        <authorList>
            <person name="Shade A."/>
        </authorList>
    </citation>
    <scope>NUCLEOTIDE SEQUENCE [LARGE SCALE GENOMIC DNA]</scope>
    <source>
        <strain evidence="1 2">SORGH_AS_0887</strain>
    </source>
</reference>
<dbReference type="PANTHER" id="PTHR21174:SF0">
    <property type="entry name" value="HD PHOSPHOHYDROLASE FAMILY PROTEIN-RELATED"/>
    <property type="match status" value="1"/>
</dbReference>
<dbReference type="RefSeq" id="WP_307005206.1">
    <property type="nucleotide sequence ID" value="NZ_JAUTBK010000002.1"/>
</dbReference>
<dbReference type="PANTHER" id="PTHR21174">
    <property type="match status" value="1"/>
</dbReference>
<dbReference type="InterPro" id="IPR009218">
    <property type="entry name" value="HD_phosphohydro"/>
</dbReference>
<dbReference type="Gene3D" id="1.10.3210.10">
    <property type="entry name" value="Hypothetical protein af1432"/>
    <property type="match status" value="1"/>
</dbReference>
<keyword evidence="2" id="KW-1185">Reference proteome</keyword>
<organism evidence="1 2">
    <name type="scientific">Acinetobacter baylyi</name>
    <dbReference type="NCBI Taxonomy" id="202950"/>
    <lineage>
        <taxon>Bacteria</taxon>
        <taxon>Pseudomonadati</taxon>
        <taxon>Pseudomonadota</taxon>
        <taxon>Gammaproteobacteria</taxon>
        <taxon>Moraxellales</taxon>
        <taxon>Moraxellaceae</taxon>
        <taxon>Acinetobacter</taxon>
    </lineage>
</organism>
<comment type="caution">
    <text evidence="1">The sequence shown here is derived from an EMBL/GenBank/DDBJ whole genome shotgun (WGS) entry which is preliminary data.</text>
</comment>
<dbReference type="SUPFAM" id="SSF109604">
    <property type="entry name" value="HD-domain/PDEase-like"/>
    <property type="match status" value="1"/>
</dbReference>
<name>A0ABU0V153_ACIBI</name>
<sequence length="208" mass="24996">MSTDIFIRSWSRLANFFDFSEDKRKLITQLLQAYEQPQRYYHTLQHLGECLQWLEAVYQDLQNPSTVELALWFHDVIYESTAKDNEERSADLFCTLFENHLSPELVQQVCYWILCTKKHQSTTDHDLKILLDIDLAILGASSARFFEYEIQIQHEYSWVDFSTYRSKRAQILNEFYQQTPLYQTHFFQDKLEQQAKQNLENYLKILRA</sequence>
<gene>
    <name evidence="1" type="ORF">QE380_003483</name>
</gene>
<dbReference type="PIRSF" id="PIRSF035170">
    <property type="entry name" value="HD_phosphohydro"/>
    <property type="match status" value="1"/>
</dbReference>
<dbReference type="Proteomes" id="UP001233360">
    <property type="component" value="Unassembled WGS sequence"/>
</dbReference>
<accession>A0ABU0V153</accession>
<dbReference type="EMBL" id="JAUTBK010000002">
    <property type="protein sequence ID" value="MDQ1210560.1"/>
    <property type="molecule type" value="Genomic_DNA"/>
</dbReference>